<dbReference type="PANTHER" id="PTHR33973">
    <property type="entry name" value="OS07G0153300 PROTEIN"/>
    <property type="match status" value="1"/>
</dbReference>
<proteinExistence type="predicted"/>
<accession>A0ABW8L4B5</accession>
<dbReference type="Proteomes" id="UP001620234">
    <property type="component" value="Unassembled WGS sequence"/>
</dbReference>
<gene>
    <name evidence="1" type="ORF">ACI2I3_00170</name>
</gene>
<dbReference type="RefSeq" id="WP_230708598.1">
    <property type="nucleotide sequence ID" value="NZ_JBJDPD010000001.1"/>
</dbReference>
<evidence type="ECO:0000313" key="1">
    <source>
        <dbReference type="EMBL" id="MFK3999747.1"/>
    </source>
</evidence>
<reference evidence="1 2" key="1">
    <citation type="submission" date="2024-11" db="EMBL/GenBank/DDBJ databases">
        <title>The Natural Products Discovery Center: Release of the First 8490 Sequenced Strains for Exploring Actinobacteria Biosynthetic Diversity.</title>
        <authorList>
            <person name="Kalkreuter E."/>
            <person name="Kautsar S.A."/>
            <person name="Yang D."/>
            <person name="Bader C.D."/>
            <person name="Teijaro C.N."/>
            <person name="Fluegel L."/>
            <person name="Davis C.M."/>
            <person name="Simpson J.R."/>
            <person name="Lauterbach L."/>
            <person name="Steele A.D."/>
            <person name="Gui C."/>
            <person name="Meng S."/>
            <person name="Li G."/>
            <person name="Viehrig K."/>
            <person name="Ye F."/>
            <person name="Su P."/>
            <person name="Kiefer A.F."/>
            <person name="Nichols A."/>
            <person name="Cepeda A.J."/>
            <person name="Yan W."/>
            <person name="Fan B."/>
            <person name="Jiang Y."/>
            <person name="Adhikari A."/>
            <person name="Zheng C.-J."/>
            <person name="Schuster L."/>
            <person name="Cowan T.M."/>
            <person name="Smanski M.J."/>
            <person name="Chevrette M.G."/>
            <person name="De Carvalho L.P.S."/>
            <person name="Shen B."/>
        </authorList>
    </citation>
    <scope>NUCLEOTIDE SEQUENCE [LARGE SCALE GENOMIC DNA]</scope>
    <source>
        <strain evidence="1 2">NPDC077433</strain>
    </source>
</reference>
<dbReference type="InterPro" id="IPR010775">
    <property type="entry name" value="DUF1365"/>
</dbReference>
<name>A0ABW8L4B5_9GAMM</name>
<keyword evidence="2" id="KW-1185">Reference proteome</keyword>
<dbReference type="EMBL" id="JBJDPD010000001">
    <property type="protein sequence ID" value="MFK3999747.1"/>
    <property type="molecule type" value="Genomic_DNA"/>
</dbReference>
<evidence type="ECO:0000313" key="2">
    <source>
        <dbReference type="Proteomes" id="UP001620234"/>
    </source>
</evidence>
<sequence length="331" mass="37278">MTSKAHSYNTSMPHQLFHGTTWHSRLLPSVNKFVYPYRYWGINISALAAGQALSDISTAVIGESKILKKLGLTSILPKRLLAIQWPLFSAKKKALQQFCPDDYLQGINSLSSNNTNINSQLDQVQALKHRLQQAFIAQMGSAPSGETIGLVVCRNAGIYFSPVNFYLGFDKQQVPTHLLAEVSNTPWDNRHYYGFLLEGECTEFCHDKNFHVSPFNPIDQLYRWQVTIKSTTKNEAKGQPNNGLQVRIAIDISDERGDVLKTGVKMSGTALTDASVRQSLRQNPLMNITSLTRVYWHAFKLYAIKKVPYVNYDEKLVNSQQHPANTQKADS</sequence>
<organism evidence="1 2">
    <name type="scientific">Psychrobacter namhaensis</name>
    <dbReference type="NCBI Taxonomy" id="292734"/>
    <lineage>
        <taxon>Bacteria</taxon>
        <taxon>Pseudomonadati</taxon>
        <taxon>Pseudomonadota</taxon>
        <taxon>Gammaproteobacteria</taxon>
        <taxon>Moraxellales</taxon>
        <taxon>Moraxellaceae</taxon>
        <taxon>Psychrobacter</taxon>
    </lineage>
</organism>
<protein>
    <submittedName>
        <fullName evidence="1">DUF1365 domain-containing protein</fullName>
    </submittedName>
</protein>
<dbReference type="PANTHER" id="PTHR33973:SF4">
    <property type="entry name" value="OS07G0153300 PROTEIN"/>
    <property type="match status" value="1"/>
</dbReference>
<comment type="caution">
    <text evidence="1">The sequence shown here is derived from an EMBL/GenBank/DDBJ whole genome shotgun (WGS) entry which is preliminary data.</text>
</comment>
<dbReference type="Pfam" id="PF07103">
    <property type="entry name" value="DUF1365"/>
    <property type="match status" value="1"/>
</dbReference>